<accession>A0A2S6CY68</accession>
<reference evidence="1 2" key="1">
    <citation type="submission" date="2018-02" db="EMBL/GenBank/DDBJ databases">
        <title>Discovery of a pederin family compound in a non-symbiotic bloom-forming cyanobacterium.</title>
        <authorList>
            <person name="Kust A."/>
            <person name="Mares J."/>
            <person name="Jokela J."/>
            <person name="Urajova P."/>
            <person name="Hajek J."/>
            <person name="Saurav K."/>
            <person name="Voracova K."/>
            <person name="Fewer D.P."/>
            <person name="Haapaniemi E."/>
            <person name="Permi P."/>
            <person name="Rehakova K."/>
            <person name="Sivonen K."/>
            <person name="Hrouzek P."/>
        </authorList>
    </citation>
    <scope>NUCLEOTIDE SEQUENCE [LARGE SCALE GENOMIC DNA]</scope>
    <source>
        <strain evidence="1 2">CHARLIE-1</strain>
    </source>
</reference>
<dbReference type="Proteomes" id="UP000239589">
    <property type="component" value="Unassembled WGS sequence"/>
</dbReference>
<organism evidence="1 2">
    <name type="scientific">Cuspidothrix issatschenkoi CHARLIE-1</name>
    <dbReference type="NCBI Taxonomy" id="2052836"/>
    <lineage>
        <taxon>Bacteria</taxon>
        <taxon>Bacillati</taxon>
        <taxon>Cyanobacteriota</taxon>
        <taxon>Cyanophyceae</taxon>
        <taxon>Nostocales</taxon>
        <taxon>Aphanizomenonaceae</taxon>
        <taxon>Cuspidothrix</taxon>
    </lineage>
</organism>
<dbReference type="AlphaFoldDB" id="A0A2S6CY68"/>
<evidence type="ECO:0000313" key="1">
    <source>
        <dbReference type="EMBL" id="PPJ64659.1"/>
    </source>
</evidence>
<dbReference type="RefSeq" id="WP_104386469.1">
    <property type="nucleotide sequence ID" value="NZ_PGEM01000024.1"/>
</dbReference>
<dbReference type="OrthoDB" id="517092at2"/>
<protein>
    <submittedName>
        <fullName evidence="1">Uncharacterized protein</fullName>
    </submittedName>
</protein>
<keyword evidence="2" id="KW-1185">Reference proteome</keyword>
<name>A0A2S6CY68_9CYAN</name>
<gene>
    <name evidence="1" type="ORF">CUN59_03200</name>
</gene>
<sequence>MINPGVANIPRRRIARTRLSRNIQQYEEFMSDGYNYILNPVSKELHIVGLSNFFGSHNLTSANLEEYLGIYNLDNNTPIHLFSNGTEILLYWHDTNKLIGNYILNKWKYCFPH</sequence>
<comment type="caution">
    <text evidence="1">The sequence shown here is derived from an EMBL/GenBank/DDBJ whole genome shotgun (WGS) entry which is preliminary data.</text>
</comment>
<evidence type="ECO:0000313" key="2">
    <source>
        <dbReference type="Proteomes" id="UP000239589"/>
    </source>
</evidence>
<dbReference type="EMBL" id="PGEM01000024">
    <property type="protein sequence ID" value="PPJ64659.1"/>
    <property type="molecule type" value="Genomic_DNA"/>
</dbReference>
<proteinExistence type="predicted"/>